<proteinExistence type="predicted"/>
<comment type="caution">
    <text evidence="1">The sequence shown here is derived from an EMBL/GenBank/DDBJ whole genome shotgun (WGS) entry which is preliminary data.</text>
</comment>
<protein>
    <submittedName>
        <fullName evidence="1">Uncharacterized protein</fullName>
    </submittedName>
</protein>
<dbReference type="Proteomes" id="UP000230730">
    <property type="component" value="Unassembled WGS sequence"/>
</dbReference>
<gene>
    <name evidence="1" type="ORF">COT86_00260</name>
</gene>
<evidence type="ECO:0000313" key="2">
    <source>
        <dbReference type="Proteomes" id="UP000230730"/>
    </source>
</evidence>
<dbReference type="EMBL" id="PFAE01000003">
    <property type="protein sequence ID" value="PIS00119.1"/>
    <property type="molecule type" value="Genomic_DNA"/>
</dbReference>
<reference evidence="2" key="1">
    <citation type="submission" date="2017-09" db="EMBL/GenBank/DDBJ databases">
        <title>Depth-based differentiation of microbial function through sediment-hosted aquifers and enrichment of novel symbionts in the deep terrestrial subsurface.</title>
        <authorList>
            <person name="Probst A.J."/>
            <person name="Ladd B."/>
            <person name="Jarett J.K."/>
            <person name="Geller-Mcgrath D.E."/>
            <person name="Sieber C.M.K."/>
            <person name="Emerson J.B."/>
            <person name="Anantharaman K."/>
            <person name="Thomas B.C."/>
            <person name="Malmstrom R."/>
            <person name="Stieglmeier M."/>
            <person name="Klingl A."/>
            <person name="Woyke T."/>
            <person name="Ryan C.M."/>
            <person name="Banfield J.F."/>
        </authorList>
    </citation>
    <scope>NUCLEOTIDE SEQUENCE [LARGE SCALE GENOMIC DNA]</scope>
</reference>
<sequence length="333" mass="37015">MTEGTSFANAGPAELVFLDNMDRGIFVMENLPEDFEIIPQKNDGDELVRSIKDLSELGAVGDVLSGVKFISHLNIPIDKEGFHDMEAAKLMVSILSDEQRIELIIEETEATRIGVVQNTKTGEQIFFRLPENDVAEIFPKKIETDEQRARAVDRLSGDSYLKVVSVADEPLVKARMVYGLWRDAIERKNFELIDKVGKALYPGTLGEVTGSIDEINTFLELHLKHEADGPADNMWLAREAVKKAITVLPLGEQQATVHKKMGLLVEFIAGKTVFYANDLWIVVIEPLMDAIAGSGNEEGVQIRKKAFLMSLSDDCPVTSFLISDLKELHTIVD</sequence>
<dbReference type="AlphaFoldDB" id="A0A2H0VM20"/>
<evidence type="ECO:0000313" key="1">
    <source>
        <dbReference type="EMBL" id="PIS00119.1"/>
    </source>
</evidence>
<name>A0A2H0VM20_9BACT</name>
<organism evidence="1 2">
    <name type="scientific">Candidatus Collierbacteria bacterium CG10_big_fil_rev_8_21_14_0_10_43_36</name>
    <dbReference type="NCBI Taxonomy" id="1974534"/>
    <lineage>
        <taxon>Bacteria</taxon>
        <taxon>Candidatus Collieribacteriota</taxon>
    </lineage>
</organism>
<accession>A0A2H0VM20</accession>